<reference evidence="7 8" key="1">
    <citation type="submission" date="2019-03" db="EMBL/GenBank/DDBJ databases">
        <authorList>
            <person name="Kim M.K.M."/>
        </authorList>
    </citation>
    <scope>NUCLEOTIDE SEQUENCE [LARGE SCALE GENOMIC DNA]</scope>
    <source>
        <strain evidence="7 8">18JY21-1</strain>
    </source>
</reference>
<dbReference type="InterPro" id="IPR014284">
    <property type="entry name" value="RNA_pol_sigma-70_dom"/>
</dbReference>
<evidence type="ECO:0000259" key="6">
    <source>
        <dbReference type="Pfam" id="PF08281"/>
    </source>
</evidence>
<dbReference type="InterPro" id="IPR007627">
    <property type="entry name" value="RNA_pol_sigma70_r2"/>
</dbReference>
<dbReference type="PANTHER" id="PTHR43133:SF51">
    <property type="entry name" value="RNA POLYMERASE SIGMA FACTOR"/>
    <property type="match status" value="1"/>
</dbReference>
<feature type="domain" description="RNA polymerase sigma factor 70 region 4 type 2" evidence="6">
    <location>
        <begin position="81"/>
        <end position="132"/>
    </location>
</feature>
<dbReference type="InterPro" id="IPR036388">
    <property type="entry name" value="WH-like_DNA-bd_sf"/>
</dbReference>
<evidence type="ECO:0000256" key="3">
    <source>
        <dbReference type="ARBA" id="ARBA00023082"/>
    </source>
</evidence>
<dbReference type="InterPro" id="IPR013324">
    <property type="entry name" value="RNA_pol_sigma_r3/r4-like"/>
</dbReference>
<dbReference type="Proteomes" id="UP000295418">
    <property type="component" value="Unassembled WGS sequence"/>
</dbReference>
<evidence type="ECO:0000313" key="8">
    <source>
        <dbReference type="Proteomes" id="UP000295418"/>
    </source>
</evidence>
<dbReference type="GO" id="GO:0006352">
    <property type="term" value="P:DNA-templated transcription initiation"/>
    <property type="evidence" value="ECO:0007669"/>
    <property type="project" value="InterPro"/>
</dbReference>
<dbReference type="Gene3D" id="1.10.1740.10">
    <property type="match status" value="1"/>
</dbReference>
<dbReference type="AlphaFoldDB" id="A0A4R4EIE7"/>
<keyword evidence="2" id="KW-0805">Transcription regulation</keyword>
<name>A0A4R4EIE7_9BACL</name>
<dbReference type="InterPro" id="IPR039425">
    <property type="entry name" value="RNA_pol_sigma-70-like"/>
</dbReference>
<evidence type="ECO:0000256" key="2">
    <source>
        <dbReference type="ARBA" id="ARBA00023015"/>
    </source>
</evidence>
<protein>
    <submittedName>
        <fullName evidence="7">Sigma-70 family RNA polymerase sigma factor</fullName>
    </submittedName>
</protein>
<dbReference type="InterPro" id="IPR013249">
    <property type="entry name" value="RNA_pol_sigma70_r4_t2"/>
</dbReference>
<sequence>MYRVAKSFLKTDMECADAIQETILKAFQAIRSIKEPDYFKTWLIRILINVCQRMLKMNKQVIPMAELTERSYENKMQQGLELWEAVQSLEEELRIIVTLFYIEDVPLKDIALMLDVPEGTIKSRLYRAREKLVCFLSVKDERSVKYE</sequence>
<evidence type="ECO:0000313" key="7">
    <source>
        <dbReference type="EMBL" id="TCZ78980.1"/>
    </source>
</evidence>
<proteinExistence type="inferred from homology"/>
<dbReference type="NCBIfam" id="TIGR02937">
    <property type="entry name" value="sigma70-ECF"/>
    <property type="match status" value="1"/>
</dbReference>
<dbReference type="GO" id="GO:0003677">
    <property type="term" value="F:DNA binding"/>
    <property type="evidence" value="ECO:0007669"/>
    <property type="project" value="InterPro"/>
</dbReference>
<dbReference type="EMBL" id="SKFG01000004">
    <property type="protein sequence ID" value="TCZ78980.1"/>
    <property type="molecule type" value="Genomic_DNA"/>
</dbReference>
<dbReference type="Gene3D" id="1.10.10.10">
    <property type="entry name" value="Winged helix-like DNA-binding domain superfamily/Winged helix DNA-binding domain"/>
    <property type="match status" value="1"/>
</dbReference>
<organism evidence="7 8">
    <name type="scientific">Paenibacillus albiflavus</name>
    <dbReference type="NCBI Taxonomy" id="2545760"/>
    <lineage>
        <taxon>Bacteria</taxon>
        <taxon>Bacillati</taxon>
        <taxon>Bacillota</taxon>
        <taxon>Bacilli</taxon>
        <taxon>Bacillales</taxon>
        <taxon>Paenibacillaceae</taxon>
        <taxon>Paenibacillus</taxon>
    </lineage>
</organism>
<feature type="domain" description="RNA polymerase sigma-70 region 2" evidence="5">
    <location>
        <begin position="2"/>
        <end position="58"/>
    </location>
</feature>
<dbReference type="SUPFAM" id="SSF88659">
    <property type="entry name" value="Sigma3 and sigma4 domains of RNA polymerase sigma factors"/>
    <property type="match status" value="1"/>
</dbReference>
<evidence type="ECO:0000256" key="1">
    <source>
        <dbReference type="ARBA" id="ARBA00010641"/>
    </source>
</evidence>
<accession>A0A4R4EIE7</accession>
<dbReference type="CDD" id="cd06171">
    <property type="entry name" value="Sigma70_r4"/>
    <property type="match status" value="1"/>
</dbReference>
<keyword evidence="4" id="KW-0804">Transcription</keyword>
<evidence type="ECO:0000259" key="5">
    <source>
        <dbReference type="Pfam" id="PF04542"/>
    </source>
</evidence>
<dbReference type="SUPFAM" id="SSF88946">
    <property type="entry name" value="Sigma2 domain of RNA polymerase sigma factors"/>
    <property type="match status" value="1"/>
</dbReference>
<dbReference type="Pfam" id="PF08281">
    <property type="entry name" value="Sigma70_r4_2"/>
    <property type="match status" value="1"/>
</dbReference>
<dbReference type="GO" id="GO:0016987">
    <property type="term" value="F:sigma factor activity"/>
    <property type="evidence" value="ECO:0007669"/>
    <property type="project" value="UniProtKB-KW"/>
</dbReference>
<gene>
    <name evidence="7" type="ORF">E0485_07580</name>
</gene>
<keyword evidence="3" id="KW-0731">Sigma factor</keyword>
<keyword evidence="8" id="KW-1185">Reference proteome</keyword>
<dbReference type="OrthoDB" id="9782703at2"/>
<dbReference type="InterPro" id="IPR013325">
    <property type="entry name" value="RNA_pol_sigma_r2"/>
</dbReference>
<evidence type="ECO:0000256" key="4">
    <source>
        <dbReference type="ARBA" id="ARBA00023163"/>
    </source>
</evidence>
<dbReference type="Pfam" id="PF04542">
    <property type="entry name" value="Sigma70_r2"/>
    <property type="match status" value="1"/>
</dbReference>
<comment type="similarity">
    <text evidence="1">Belongs to the sigma-70 factor family. ECF subfamily.</text>
</comment>
<comment type="caution">
    <text evidence="7">The sequence shown here is derived from an EMBL/GenBank/DDBJ whole genome shotgun (WGS) entry which is preliminary data.</text>
</comment>
<dbReference type="PANTHER" id="PTHR43133">
    <property type="entry name" value="RNA POLYMERASE ECF-TYPE SIGMA FACTO"/>
    <property type="match status" value="1"/>
</dbReference>